<dbReference type="InterPro" id="IPR027417">
    <property type="entry name" value="P-loop_NTPase"/>
</dbReference>
<dbReference type="CDD" id="cd00048">
    <property type="entry name" value="DSRM_SF"/>
    <property type="match status" value="1"/>
</dbReference>
<dbReference type="Pfam" id="PF05773">
    <property type="entry name" value="RWD"/>
    <property type="match status" value="1"/>
</dbReference>
<keyword evidence="3" id="KW-0347">Helicase</keyword>
<dbReference type="PANTHER" id="PTHR18934">
    <property type="entry name" value="ATP-DEPENDENT RNA HELICASE"/>
    <property type="match status" value="1"/>
</dbReference>
<dbReference type="GO" id="GO:0003723">
    <property type="term" value="F:RNA binding"/>
    <property type="evidence" value="ECO:0007669"/>
    <property type="project" value="TreeGrafter"/>
</dbReference>
<keyword evidence="1" id="KW-0547">Nucleotide-binding</keyword>
<evidence type="ECO:0000313" key="9">
    <source>
        <dbReference type="EMBL" id="ODV93338.1"/>
    </source>
</evidence>
<keyword evidence="4" id="KW-0067">ATP-binding</keyword>
<dbReference type="SUPFAM" id="SSF52540">
    <property type="entry name" value="P-loop containing nucleoside triphosphate hydrolases"/>
    <property type="match status" value="1"/>
</dbReference>
<dbReference type="Gene3D" id="1.20.120.1080">
    <property type="match status" value="1"/>
</dbReference>
<dbReference type="Pfam" id="PF00271">
    <property type="entry name" value="Helicase_C"/>
    <property type="match status" value="1"/>
</dbReference>
<dbReference type="CDD" id="cd23827">
    <property type="entry name" value="RWD_YLR419W-like"/>
    <property type="match status" value="1"/>
</dbReference>
<dbReference type="InterPro" id="IPR001650">
    <property type="entry name" value="Helicase_C-like"/>
</dbReference>
<protein>
    <recommendedName>
        <fullName evidence="11">RNA helicase</fullName>
    </recommendedName>
</protein>
<evidence type="ECO:0000313" key="10">
    <source>
        <dbReference type="Proteomes" id="UP000094236"/>
    </source>
</evidence>
<dbReference type="GO" id="GO:1990904">
    <property type="term" value="C:ribonucleoprotein complex"/>
    <property type="evidence" value="ECO:0007669"/>
    <property type="project" value="UniProtKB-ARBA"/>
</dbReference>
<evidence type="ECO:0000259" key="7">
    <source>
        <dbReference type="PROSITE" id="PS51192"/>
    </source>
</evidence>
<dbReference type="InterPro" id="IPR056890">
    <property type="entry name" value="UBA_DHX29-like"/>
</dbReference>
<feature type="domain" description="UBA" evidence="5">
    <location>
        <begin position="341"/>
        <end position="382"/>
    </location>
</feature>
<dbReference type="InterPro" id="IPR059023">
    <property type="entry name" value="RNA_hel_CTD"/>
</dbReference>
<keyword evidence="10" id="KW-1185">Reference proteome</keyword>
<dbReference type="InterPro" id="IPR011545">
    <property type="entry name" value="DEAD/DEAH_box_helicase_dom"/>
</dbReference>
<dbReference type="GO" id="GO:0008186">
    <property type="term" value="F:ATP-dependent activity, acting on RNA"/>
    <property type="evidence" value="ECO:0007669"/>
    <property type="project" value="UniProtKB-ARBA"/>
</dbReference>
<dbReference type="EMBL" id="KV454018">
    <property type="protein sequence ID" value="ODV93338.1"/>
    <property type="molecule type" value="Genomic_DNA"/>
</dbReference>
<dbReference type="SUPFAM" id="SSF54495">
    <property type="entry name" value="UBC-like"/>
    <property type="match status" value="1"/>
</dbReference>
<evidence type="ECO:0000256" key="2">
    <source>
        <dbReference type="ARBA" id="ARBA00022801"/>
    </source>
</evidence>
<dbReference type="InterPro" id="IPR016135">
    <property type="entry name" value="UBQ-conjugating_enzyme/RWD"/>
</dbReference>
<dbReference type="OrthoDB" id="5600252at2759"/>
<dbReference type="Pfam" id="PF26026">
    <property type="entry name" value="RNA_hel_CTD"/>
    <property type="match status" value="1"/>
</dbReference>
<evidence type="ECO:0000259" key="5">
    <source>
        <dbReference type="PROSITE" id="PS50030"/>
    </source>
</evidence>
<dbReference type="STRING" id="669874.A0A1E4TNT4"/>
<dbReference type="SMART" id="SM00847">
    <property type="entry name" value="HA2"/>
    <property type="match status" value="1"/>
</dbReference>
<dbReference type="PROSITE" id="PS51194">
    <property type="entry name" value="HELICASE_CTER"/>
    <property type="match status" value="1"/>
</dbReference>
<evidence type="ECO:0000259" key="6">
    <source>
        <dbReference type="PROSITE" id="PS50908"/>
    </source>
</evidence>
<dbReference type="InterPro" id="IPR011709">
    <property type="entry name" value="DEAD-box_helicase_OB_fold"/>
</dbReference>
<dbReference type="GO" id="GO:0016787">
    <property type="term" value="F:hydrolase activity"/>
    <property type="evidence" value="ECO:0007669"/>
    <property type="project" value="UniProtKB-KW"/>
</dbReference>
<sequence length="1416" mass="161395">MGKKPKRVEEKIEPEVPDAKTKRNIAKAAVTQTENWTGKLPVALLNEHCQKRKWGRVNYDIRTFFCKADNASRHVCTVTLTWTNPKTQELINIRMVPPTDIIKPAEESVVARNLSATYVLHRIAFDKNLKMILPPSHREIWVQLEEERKKLTKQDPERAKLVYNSDPFSAHLEQRKFEEKRQKEKELQQANKEKIKKPTIAISIQKPKETLSKKVTKTEVEPVHQKNNHTSAIRSTFPRKVWENATTMDLSPESRELIESSIKSHIDWTSHDSKLNDEDKKSFIPVLDKLGFRKVHIEEALNYTNSLTETLEWLIFHIPEDDLPSYFENRDANLSLKVTGELQKEYIMKRLSEGGFNKNEILVALKKFKDNEVLAAEYLTQTLIDDYDESKALAANDSQELWDQETESLEIIYGKDFMKKIDEQTIEIKLNPEHLKPGLLSLKVYKSQKYPNSIPGLYLVVNNSSYKLASYIKISIIQKLLKYIINYELLGDCIIHSCVDWLNENISQIIEDPGPLFDPNLKKIHKFERNQVIPDNTTRKSNKKSNRTFQTIDNTEELKTKYELKLKSSEVLQSLAKRSKLPAWSKKDELIEIINSNKVTLVTGETGSGKSTQIVQFILDYMNSKGDFNHSILCTQPRRISTIGLAERISEERCEKCGEETGYIIRGENKTSNRTRISFVTTGVLLRMIQGLLMNKDASSSKVFDSVGYIFIDEVHERSIDSDFLLIILKKIRSNYPHLKIILMSATINISVFKSFFDDQLSHVHISGRTFPIKDYYLDEILEDIDFTIKSNNAENYMNGEEGELRPKASSKFFATGNINYDLISKLVIKVDKDMANESNFGSILIFLPGIMEINQCIRNIDNSFNNHGRKLFLLPLHSALSSNDQKKVFQIPSSNSVRKVVVSTNVAETSITIPDVVAVIDSGRSKSLFYDAKLNTTKLIENWCSKAEVNQRRGRSGRVRDGNCYRLYTKETESNMLSQPIPEIKRTRLENVYLIVKSMGISDVSSFLKNNIDPPEEESLIKSKQFLEEIGAIVDDNLTNLGSYLSMLPTDLQSGKLLIFGTIFGCLDICLTLASISTNGSTFINNFEKREIVKKVQNSFSNGQGDLMAIVNSYDKYHELIKEKASSSYLKNWLDNNYLSYRKMKDIESTRAQYVSILRELGFIPFKYSSDSTYLNRNRNNSNVIRAIITGSFYPQISRVELPDTKYSSSSSGAIAMDPDAKNIKLWIRNENYTGIPTNSNAHIDRDKEKENKELPATRAFIHPSSVLFSGNGGNIQGDEISVSEDYDFTPSAQRVSKNKDNLLSKSAFIAYQSSQHTTKLYLRDITPTSTLSVLLFGGSITYDLGAINSSSFIVLDNWLPIRTWCKNAVLIKQLRILLDNIIAQKLAVPGNSDNVDFTGNDVLEIVEKVLETTV</sequence>
<dbReference type="PROSITE" id="PS00690">
    <property type="entry name" value="DEAH_ATP_HELICASE"/>
    <property type="match status" value="1"/>
</dbReference>
<dbReference type="SMART" id="SM00490">
    <property type="entry name" value="HELICc"/>
    <property type="match status" value="1"/>
</dbReference>
<evidence type="ECO:0000259" key="8">
    <source>
        <dbReference type="PROSITE" id="PS51194"/>
    </source>
</evidence>
<dbReference type="Pfam" id="PF07717">
    <property type="entry name" value="OB_NTP_bind"/>
    <property type="match status" value="1"/>
</dbReference>
<dbReference type="InterPro" id="IPR056328">
    <property type="entry name" value="DSRM_DHX29"/>
</dbReference>
<evidence type="ECO:0000256" key="1">
    <source>
        <dbReference type="ARBA" id="ARBA00022741"/>
    </source>
</evidence>
<dbReference type="GO" id="GO:0004386">
    <property type="term" value="F:helicase activity"/>
    <property type="evidence" value="ECO:0007669"/>
    <property type="project" value="UniProtKB-KW"/>
</dbReference>
<dbReference type="Gene3D" id="3.10.110.10">
    <property type="entry name" value="Ubiquitin Conjugating Enzyme"/>
    <property type="match status" value="1"/>
</dbReference>
<dbReference type="Gene3D" id="3.40.50.300">
    <property type="entry name" value="P-loop containing nucleotide triphosphate hydrolases"/>
    <property type="match status" value="2"/>
</dbReference>
<dbReference type="InterPro" id="IPR014001">
    <property type="entry name" value="Helicase_ATP-bd"/>
</dbReference>
<dbReference type="PROSITE" id="PS51192">
    <property type="entry name" value="HELICASE_ATP_BIND_1"/>
    <property type="match status" value="1"/>
</dbReference>
<dbReference type="PROSITE" id="PS50030">
    <property type="entry name" value="UBA"/>
    <property type="match status" value="1"/>
</dbReference>
<dbReference type="Pfam" id="PF21010">
    <property type="entry name" value="HA2_C"/>
    <property type="match status" value="1"/>
</dbReference>
<gene>
    <name evidence="9" type="ORF">PACTADRAFT_51939</name>
</gene>
<dbReference type="Pfam" id="PF24899">
    <property type="entry name" value="UBA_DHX29"/>
    <property type="match status" value="1"/>
</dbReference>
<dbReference type="CDD" id="cd18791">
    <property type="entry name" value="SF2_C_RHA"/>
    <property type="match status" value="1"/>
</dbReference>
<evidence type="ECO:0008006" key="11">
    <source>
        <dbReference type="Google" id="ProtNLM"/>
    </source>
</evidence>
<dbReference type="SMART" id="SM00487">
    <property type="entry name" value="DEXDc"/>
    <property type="match status" value="1"/>
</dbReference>
<dbReference type="InterPro" id="IPR002464">
    <property type="entry name" value="DNA/RNA_helicase_DEAH_CS"/>
</dbReference>
<dbReference type="Proteomes" id="UP000094236">
    <property type="component" value="Unassembled WGS sequence"/>
</dbReference>
<accession>A0A1E4TNT4</accession>
<dbReference type="InterPro" id="IPR015940">
    <property type="entry name" value="UBA"/>
</dbReference>
<organism evidence="9 10">
    <name type="scientific">Pachysolen tannophilus NRRL Y-2460</name>
    <dbReference type="NCBI Taxonomy" id="669874"/>
    <lineage>
        <taxon>Eukaryota</taxon>
        <taxon>Fungi</taxon>
        <taxon>Dikarya</taxon>
        <taxon>Ascomycota</taxon>
        <taxon>Saccharomycotina</taxon>
        <taxon>Pichiomycetes</taxon>
        <taxon>Pachysolenaceae</taxon>
        <taxon>Pachysolen</taxon>
    </lineage>
</organism>
<evidence type="ECO:0000256" key="4">
    <source>
        <dbReference type="ARBA" id="ARBA00022840"/>
    </source>
</evidence>
<feature type="domain" description="RWD" evidence="6">
    <location>
        <begin position="404"/>
        <end position="509"/>
    </location>
</feature>
<dbReference type="GO" id="GO:0005524">
    <property type="term" value="F:ATP binding"/>
    <property type="evidence" value="ECO:0007669"/>
    <property type="project" value="UniProtKB-KW"/>
</dbReference>
<feature type="domain" description="Helicase ATP-binding" evidence="7">
    <location>
        <begin position="591"/>
        <end position="766"/>
    </location>
</feature>
<feature type="domain" description="Helicase C-terminal" evidence="8">
    <location>
        <begin position="823"/>
        <end position="1001"/>
    </location>
</feature>
<proteinExistence type="predicted"/>
<dbReference type="CDD" id="cd17917">
    <property type="entry name" value="DEXHc_RHA-like"/>
    <property type="match status" value="1"/>
</dbReference>
<dbReference type="InterPro" id="IPR006575">
    <property type="entry name" value="RWD_dom"/>
</dbReference>
<dbReference type="Pfam" id="PF24385">
    <property type="entry name" value="DSRM_DHX29"/>
    <property type="match status" value="1"/>
</dbReference>
<keyword evidence="2" id="KW-0378">Hydrolase</keyword>
<evidence type="ECO:0000256" key="3">
    <source>
        <dbReference type="ARBA" id="ARBA00022806"/>
    </source>
</evidence>
<dbReference type="PANTHER" id="PTHR18934:SF267">
    <property type="entry name" value="ATP-DEPENDENT RNA HELICASE YLR419W-RELATED"/>
    <property type="match status" value="1"/>
</dbReference>
<dbReference type="InterPro" id="IPR007502">
    <property type="entry name" value="Helicase-assoc_dom"/>
</dbReference>
<dbReference type="PROSITE" id="PS50908">
    <property type="entry name" value="RWD"/>
    <property type="match status" value="1"/>
</dbReference>
<dbReference type="SMART" id="SM00591">
    <property type="entry name" value="RWD"/>
    <property type="match status" value="1"/>
</dbReference>
<reference evidence="10" key="1">
    <citation type="submission" date="2016-05" db="EMBL/GenBank/DDBJ databases">
        <title>Comparative genomics of biotechnologically important yeasts.</title>
        <authorList>
            <consortium name="DOE Joint Genome Institute"/>
            <person name="Riley R."/>
            <person name="Haridas S."/>
            <person name="Wolfe K.H."/>
            <person name="Lopes M.R."/>
            <person name="Hittinger C.T."/>
            <person name="Goker M."/>
            <person name="Salamov A."/>
            <person name="Wisecaver J."/>
            <person name="Long T.M."/>
            <person name="Aerts A.L."/>
            <person name="Barry K."/>
            <person name="Choi C."/>
            <person name="Clum A."/>
            <person name="Coughlan A.Y."/>
            <person name="Deshpande S."/>
            <person name="Douglass A.P."/>
            <person name="Hanson S.J."/>
            <person name="Klenk H.-P."/>
            <person name="Labutti K."/>
            <person name="Lapidus A."/>
            <person name="Lindquist E."/>
            <person name="Lipzen A."/>
            <person name="Meier-Kolthoff J.P."/>
            <person name="Ohm R.A."/>
            <person name="Otillar R.P."/>
            <person name="Pangilinan J."/>
            <person name="Peng Y."/>
            <person name="Rokas A."/>
            <person name="Rosa C.A."/>
            <person name="Scheuner C."/>
            <person name="Sibirny A.A."/>
            <person name="Slot J.C."/>
            <person name="Stielow J.B."/>
            <person name="Sun H."/>
            <person name="Kurtzman C.P."/>
            <person name="Blackwell M."/>
            <person name="Grigoriev I.V."/>
            <person name="Jeffries T.W."/>
        </authorList>
    </citation>
    <scope>NUCLEOTIDE SEQUENCE [LARGE SCALE GENOMIC DNA]</scope>
    <source>
        <strain evidence="10">NRRL Y-2460</strain>
    </source>
</reference>
<name>A0A1E4TNT4_PACTA</name>
<dbReference type="Pfam" id="PF00270">
    <property type="entry name" value="DEAD"/>
    <property type="match status" value="1"/>
</dbReference>